<feature type="transmembrane region" description="Helical" evidence="1">
    <location>
        <begin position="275"/>
        <end position="297"/>
    </location>
</feature>
<dbReference type="EMBL" id="JBDIME010000003">
    <property type="protein sequence ID" value="MEN2788901.1"/>
    <property type="molecule type" value="Genomic_DNA"/>
</dbReference>
<evidence type="ECO:0000256" key="1">
    <source>
        <dbReference type="SAM" id="Phobius"/>
    </source>
</evidence>
<feature type="transmembrane region" description="Helical" evidence="1">
    <location>
        <begin position="105"/>
        <end position="136"/>
    </location>
</feature>
<keyword evidence="1" id="KW-0812">Transmembrane</keyword>
<sequence length="400" mass="41488">MTDGASIRRARLAASPALFRGSFRPFFLGGALWALVVLVLFICALSATITLPTAFDTIAWHRHEMLFGYLGAVIAGFLLTAIPNWTGRLPIAGAPLAALAGLWLAGRIAILCSALVGAPIAAVLDVGFLLTLAFVAGREVLAAHNRNLPVVGMVLLLAVASGLDHAEAMGAPLPPGLGYRFAVGLIVMMIGLIGGRIIPSFTRNWLAKQGAAGSLPGQPGRFDVAALAMTALALIGWVVMPDATTSGYALLVAGAVQIVRLALWQGVRTVREPIVLILHIAYLWIPIGLVLLGLSIVSGAFQASAALHALTAGAMAGMTLAVMTRATRGHTGRDLVAGPMTIAVYILITLAAAIRVAAPILPISYMAAIHLAATAWIGAFVLFVIAYGPMLAMARPDGKP</sequence>
<dbReference type="RefSeq" id="WP_343891558.1">
    <property type="nucleotide sequence ID" value="NZ_BAAAEH010000047.1"/>
</dbReference>
<dbReference type="Pfam" id="PF05940">
    <property type="entry name" value="NnrS"/>
    <property type="match status" value="1"/>
</dbReference>
<reference evidence="2 3" key="1">
    <citation type="submission" date="2024-05" db="EMBL/GenBank/DDBJ databases">
        <authorList>
            <person name="Liu Q."/>
            <person name="Xin Y.-H."/>
        </authorList>
    </citation>
    <scope>NUCLEOTIDE SEQUENCE [LARGE SCALE GENOMIC DNA]</scope>
    <source>
        <strain evidence="2 3">CGMCC 1.10181</strain>
    </source>
</reference>
<organism evidence="2 3">
    <name type="scientific">Sphingomonas oligophenolica</name>
    <dbReference type="NCBI Taxonomy" id="301154"/>
    <lineage>
        <taxon>Bacteria</taxon>
        <taxon>Pseudomonadati</taxon>
        <taxon>Pseudomonadota</taxon>
        <taxon>Alphaproteobacteria</taxon>
        <taxon>Sphingomonadales</taxon>
        <taxon>Sphingomonadaceae</taxon>
        <taxon>Sphingomonas</taxon>
    </lineage>
</organism>
<evidence type="ECO:0000313" key="3">
    <source>
        <dbReference type="Proteomes" id="UP001419910"/>
    </source>
</evidence>
<gene>
    <name evidence="2" type="ORF">ABC974_04620</name>
</gene>
<keyword evidence="3" id="KW-1185">Reference proteome</keyword>
<feature type="transmembrane region" description="Helical" evidence="1">
    <location>
        <begin position="335"/>
        <end position="357"/>
    </location>
</feature>
<feature type="transmembrane region" description="Helical" evidence="1">
    <location>
        <begin position="363"/>
        <end position="387"/>
    </location>
</feature>
<proteinExistence type="predicted"/>
<dbReference type="Proteomes" id="UP001419910">
    <property type="component" value="Unassembled WGS sequence"/>
</dbReference>
<accession>A0ABU9XZE0</accession>
<feature type="transmembrane region" description="Helical" evidence="1">
    <location>
        <begin position="178"/>
        <end position="199"/>
    </location>
</feature>
<evidence type="ECO:0000313" key="2">
    <source>
        <dbReference type="EMBL" id="MEN2788901.1"/>
    </source>
</evidence>
<feature type="transmembrane region" description="Helical" evidence="1">
    <location>
        <begin position="148"/>
        <end position="166"/>
    </location>
</feature>
<feature type="transmembrane region" description="Helical" evidence="1">
    <location>
        <begin position="26"/>
        <end position="54"/>
    </location>
</feature>
<dbReference type="InterPro" id="IPR010266">
    <property type="entry name" value="NnrS"/>
</dbReference>
<protein>
    <submittedName>
        <fullName evidence="2">NnrS family protein</fullName>
    </submittedName>
</protein>
<feature type="transmembrane region" description="Helical" evidence="1">
    <location>
        <begin position="66"/>
        <end position="85"/>
    </location>
</feature>
<comment type="caution">
    <text evidence="2">The sequence shown here is derived from an EMBL/GenBank/DDBJ whole genome shotgun (WGS) entry which is preliminary data.</text>
</comment>
<keyword evidence="1" id="KW-1133">Transmembrane helix</keyword>
<name>A0ABU9XZE0_9SPHN</name>
<feature type="transmembrane region" description="Helical" evidence="1">
    <location>
        <begin position="220"/>
        <end position="240"/>
    </location>
</feature>
<feature type="transmembrane region" description="Helical" evidence="1">
    <location>
        <begin position="303"/>
        <end position="323"/>
    </location>
</feature>
<keyword evidence="1" id="KW-0472">Membrane</keyword>
<feature type="transmembrane region" description="Helical" evidence="1">
    <location>
        <begin position="246"/>
        <end position="263"/>
    </location>
</feature>